<organism evidence="1 2">
    <name type="scientific">Phocaeicola vulgatus</name>
    <name type="common">Bacteroides vulgatus</name>
    <dbReference type="NCBI Taxonomy" id="821"/>
    <lineage>
        <taxon>Bacteria</taxon>
        <taxon>Pseudomonadati</taxon>
        <taxon>Bacteroidota</taxon>
        <taxon>Bacteroidia</taxon>
        <taxon>Bacteroidales</taxon>
        <taxon>Bacteroidaceae</taxon>
        <taxon>Phocaeicola</taxon>
    </lineage>
</organism>
<comment type="caution">
    <text evidence="1">The sequence shown here is derived from an EMBL/GenBank/DDBJ whole genome shotgun (WGS) entry which is preliminary data.</text>
</comment>
<dbReference type="AlphaFoldDB" id="A0A412VSU4"/>
<evidence type="ECO:0008006" key="3">
    <source>
        <dbReference type="Google" id="ProtNLM"/>
    </source>
</evidence>
<evidence type="ECO:0000313" key="1">
    <source>
        <dbReference type="EMBL" id="RGV12740.1"/>
    </source>
</evidence>
<accession>A0A412VSU4</accession>
<gene>
    <name evidence="1" type="ORF">DWW27_04535</name>
</gene>
<dbReference type="EMBL" id="QRYT01000007">
    <property type="protein sequence ID" value="RGV12740.1"/>
    <property type="molecule type" value="Genomic_DNA"/>
</dbReference>
<name>A0A412VSU4_PHOVU</name>
<proteinExistence type="predicted"/>
<sequence>MTKRKHPYVKGFSSGQVRVFVLKNQSSHLGDEVSSLKWYKFITRVIRFHHFSEMINLSGSNWIHNKEDKRYAPRKDR</sequence>
<evidence type="ECO:0000313" key="2">
    <source>
        <dbReference type="Proteomes" id="UP000285379"/>
    </source>
</evidence>
<dbReference type="Proteomes" id="UP000285379">
    <property type="component" value="Unassembled WGS sequence"/>
</dbReference>
<protein>
    <recommendedName>
        <fullName evidence="3">Transposase</fullName>
    </recommendedName>
</protein>
<reference evidence="1 2" key="1">
    <citation type="submission" date="2018-08" db="EMBL/GenBank/DDBJ databases">
        <title>A genome reference for cultivated species of the human gut microbiota.</title>
        <authorList>
            <person name="Zou Y."/>
            <person name="Xue W."/>
            <person name="Luo G."/>
        </authorList>
    </citation>
    <scope>NUCLEOTIDE SEQUENCE [LARGE SCALE GENOMIC DNA]</scope>
    <source>
        <strain evidence="1 2">AF14-8</strain>
    </source>
</reference>